<dbReference type="SUPFAM" id="SSF56219">
    <property type="entry name" value="DNase I-like"/>
    <property type="match status" value="1"/>
</dbReference>
<proteinExistence type="inferred from homology"/>
<dbReference type="InterPro" id="IPR036691">
    <property type="entry name" value="Endo/exonu/phosph_ase_sf"/>
</dbReference>
<dbReference type="Proteomes" id="UP000782241">
    <property type="component" value="Unassembled WGS sequence"/>
</dbReference>
<evidence type="ECO:0000256" key="1">
    <source>
        <dbReference type="ARBA" id="ARBA00004141"/>
    </source>
</evidence>
<evidence type="ECO:0000313" key="17">
    <source>
        <dbReference type="Proteomes" id="UP000782241"/>
    </source>
</evidence>
<accession>A0A9P7KSH1</accession>
<evidence type="ECO:0000256" key="4">
    <source>
        <dbReference type="ARBA" id="ARBA00006335"/>
    </source>
</evidence>
<keyword evidence="11" id="KW-0443">Lipid metabolism</keyword>
<comment type="similarity">
    <text evidence="4">Belongs to the neutral sphingomyelinase family.</text>
</comment>
<keyword evidence="8" id="KW-0460">Magnesium</keyword>
<name>A0A9P7KSH1_9HYPO</name>
<dbReference type="GO" id="GO:0046872">
    <property type="term" value="F:metal ion binding"/>
    <property type="evidence" value="ECO:0007669"/>
    <property type="project" value="UniProtKB-KW"/>
</dbReference>
<comment type="caution">
    <text evidence="16">The sequence shown here is derived from an EMBL/GenBank/DDBJ whole genome shotgun (WGS) entry which is preliminary data.</text>
</comment>
<comment type="pathway">
    <text evidence="2">Lipid metabolism; sphingolipid metabolism.</text>
</comment>
<dbReference type="GO" id="GO:0006665">
    <property type="term" value="P:sphingolipid metabolic process"/>
    <property type="evidence" value="ECO:0007669"/>
    <property type="project" value="UniProtKB-KW"/>
</dbReference>
<keyword evidence="12 14" id="KW-0472">Membrane</keyword>
<evidence type="ECO:0000256" key="9">
    <source>
        <dbReference type="ARBA" id="ARBA00022919"/>
    </source>
</evidence>
<evidence type="ECO:0000256" key="8">
    <source>
        <dbReference type="ARBA" id="ARBA00022842"/>
    </source>
</evidence>
<evidence type="ECO:0000256" key="13">
    <source>
        <dbReference type="SAM" id="MobiDB-lite"/>
    </source>
</evidence>
<feature type="transmembrane region" description="Helical" evidence="14">
    <location>
        <begin position="511"/>
        <end position="537"/>
    </location>
</feature>
<comment type="pathway">
    <text evidence="3">Sphingolipid metabolism.</text>
</comment>
<sequence length="581" mass="65384">MMECFFTWPNFTRCFYKIPKDDDVFRYPMRVTITSAYSTGAMVMASDDPEHVTKPTTIVVNHRHEPQSLPSEINLLTLNCWGLRYISTQRVARLDEIGHRIAHAVPTPHIVSLQECFTQEDYEAIRHHTRQILPYGKFYYSGAFGGGLAILSCWPIEESTMFKYPLNGRPTAFWRGDWYVGKGVACAKIRFGPRRKDIVEVFNTHTHSPYEPDPVSTYDCHRVAQSWEMSKLLRGAAERGHLVVGMGDFNMLPLSLFHRVITAHAPVRDVWRILHPDSSLGPAYHPSEEERHRPLPTADFNLLENGATSNSVYNTWRWNKNQQNRLKGGDVCEVPPDTIDSRGQRLDYIFTSTGVDPDAPATTSGWVVKSAHVAMTERHPDLLCSLSDHFAVQATLTRHTPSPAVNPPDPRSETPSAALQTGAYLAASSPASSIHSGDVAQTANPDTQLKRGRSRSSDFGPSTYDEIIGMIQKYHAREVRQRHWRGVHFFLALFVWLACLVAVWFSPENYVAFILMLVSSLSLVAGVIDGLLSLLFFSWEIKGLKEFEWEIRNAKAVASGDRIALTASETYESSGQRSKST</sequence>
<comment type="subcellular location">
    <subcellularLocation>
        <location evidence="1">Membrane</location>
        <topology evidence="1">Multi-pass membrane protein</topology>
    </subcellularLocation>
</comment>
<evidence type="ECO:0000256" key="7">
    <source>
        <dbReference type="ARBA" id="ARBA00022801"/>
    </source>
</evidence>
<gene>
    <name evidence="16" type="ORF">KAF25_006811</name>
</gene>
<keyword evidence="17" id="KW-1185">Reference proteome</keyword>
<evidence type="ECO:0000256" key="10">
    <source>
        <dbReference type="ARBA" id="ARBA00022989"/>
    </source>
</evidence>
<evidence type="ECO:0000313" key="16">
    <source>
        <dbReference type="EMBL" id="KAG5664226.1"/>
    </source>
</evidence>
<feature type="compositionally biased region" description="Polar residues" evidence="13">
    <location>
        <begin position="431"/>
        <end position="447"/>
    </location>
</feature>
<dbReference type="GO" id="GO:0004767">
    <property type="term" value="F:sphingomyelin phosphodiesterase activity"/>
    <property type="evidence" value="ECO:0007669"/>
    <property type="project" value="InterPro"/>
</dbReference>
<feature type="domain" description="Endonuclease/exonuclease/phosphatase" evidence="15">
    <location>
        <begin position="76"/>
        <end position="389"/>
    </location>
</feature>
<dbReference type="PANTHER" id="PTHR16320:SF24">
    <property type="entry name" value="PHOSPHODIESTERASE, PUTATIVE-RELATED"/>
    <property type="match status" value="1"/>
</dbReference>
<keyword evidence="6" id="KW-0479">Metal-binding</keyword>
<dbReference type="InterPro" id="IPR005135">
    <property type="entry name" value="Endo/exonuclease/phosphatase"/>
</dbReference>
<evidence type="ECO:0000256" key="2">
    <source>
        <dbReference type="ARBA" id="ARBA00004760"/>
    </source>
</evidence>
<evidence type="ECO:0000256" key="6">
    <source>
        <dbReference type="ARBA" id="ARBA00022723"/>
    </source>
</evidence>
<reference evidence="16" key="1">
    <citation type="submission" date="2021-04" db="EMBL/GenBank/DDBJ databases">
        <title>Draft genome of Fusarium avenaceum strain F156N33, isolated from an atmospheric sample in Virginia.</title>
        <authorList>
            <person name="Yang S."/>
            <person name="Vinatzer B.A."/>
            <person name="Coleman J."/>
        </authorList>
    </citation>
    <scope>NUCLEOTIDE SEQUENCE</scope>
    <source>
        <strain evidence="16">F156N33</strain>
    </source>
</reference>
<keyword evidence="9" id="KW-0746">Sphingolipid metabolism</keyword>
<dbReference type="InterPro" id="IPR038772">
    <property type="entry name" value="Sph/SMPD2-like"/>
</dbReference>
<keyword evidence="7" id="KW-0378">Hydrolase</keyword>
<keyword evidence="10 14" id="KW-1133">Transmembrane helix</keyword>
<organism evidence="16 17">
    <name type="scientific">Fusarium avenaceum</name>
    <dbReference type="NCBI Taxonomy" id="40199"/>
    <lineage>
        <taxon>Eukaryota</taxon>
        <taxon>Fungi</taxon>
        <taxon>Dikarya</taxon>
        <taxon>Ascomycota</taxon>
        <taxon>Pezizomycotina</taxon>
        <taxon>Sordariomycetes</taxon>
        <taxon>Hypocreomycetidae</taxon>
        <taxon>Hypocreales</taxon>
        <taxon>Nectriaceae</taxon>
        <taxon>Fusarium</taxon>
        <taxon>Fusarium tricinctum species complex</taxon>
    </lineage>
</organism>
<feature type="region of interest" description="Disordered" evidence="13">
    <location>
        <begin position="431"/>
        <end position="461"/>
    </location>
</feature>
<dbReference type="FunFam" id="3.60.10.10:FF:000059">
    <property type="entry name" value="Inositol phosphosphingolipids phospholipase C"/>
    <property type="match status" value="1"/>
</dbReference>
<evidence type="ECO:0000256" key="11">
    <source>
        <dbReference type="ARBA" id="ARBA00023098"/>
    </source>
</evidence>
<dbReference type="GO" id="GO:0016020">
    <property type="term" value="C:membrane"/>
    <property type="evidence" value="ECO:0007669"/>
    <property type="project" value="UniProtKB-SubCell"/>
</dbReference>
<evidence type="ECO:0000256" key="12">
    <source>
        <dbReference type="ARBA" id="ARBA00023136"/>
    </source>
</evidence>
<dbReference type="Pfam" id="PF03372">
    <property type="entry name" value="Exo_endo_phos"/>
    <property type="match status" value="1"/>
</dbReference>
<dbReference type="PANTHER" id="PTHR16320">
    <property type="entry name" value="SPHINGOMYELINASE FAMILY MEMBER"/>
    <property type="match status" value="1"/>
</dbReference>
<dbReference type="AlphaFoldDB" id="A0A9P7KSH1"/>
<dbReference type="Gene3D" id="3.60.10.10">
    <property type="entry name" value="Endonuclease/exonuclease/phosphatase"/>
    <property type="match status" value="1"/>
</dbReference>
<dbReference type="EMBL" id="JAGPUO010000003">
    <property type="protein sequence ID" value="KAG5664226.1"/>
    <property type="molecule type" value="Genomic_DNA"/>
</dbReference>
<evidence type="ECO:0000256" key="5">
    <source>
        <dbReference type="ARBA" id="ARBA00022692"/>
    </source>
</evidence>
<evidence type="ECO:0000259" key="15">
    <source>
        <dbReference type="Pfam" id="PF03372"/>
    </source>
</evidence>
<evidence type="ECO:0000256" key="3">
    <source>
        <dbReference type="ARBA" id="ARBA00004991"/>
    </source>
</evidence>
<evidence type="ECO:0000256" key="14">
    <source>
        <dbReference type="SAM" id="Phobius"/>
    </source>
</evidence>
<feature type="transmembrane region" description="Helical" evidence="14">
    <location>
        <begin position="487"/>
        <end position="505"/>
    </location>
</feature>
<protein>
    <recommendedName>
        <fullName evidence="15">Endonuclease/exonuclease/phosphatase domain-containing protein</fullName>
    </recommendedName>
</protein>
<keyword evidence="5 14" id="KW-0812">Transmembrane</keyword>